<dbReference type="Gene3D" id="1.10.8.60">
    <property type="match status" value="1"/>
</dbReference>
<evidence type="ECO:0000256" key="4">
    <source>
        <dbReference type="ARBA" id="ARBA00022840"/>
    </source>
</evidence>
<dbReference type="GO" id="GO:0006261">
    <property type="term" value="P:DNA-templated DNA replication"/>
    <property type="evidence" value="ECO:0007669"/>
    <property type="project" value="TreeGrafter"/>
</dbReference>
<reference evidence="7" key="1">
    <citation type="submission" date="2007-06" db="EMBL/GenBank/DDBJ databases">
        <title>Full length cDNA sequences from Sitka Spruce (Picea sitchensis).</title>
        <authorList>
            <person name="Ralph S.G."/>
            <person name="Chun H.E."/>
            <person name="Liao N."/>
            <person name="Ali J."/>
            <person name="Reid K."/>
            <person name="Kolosova N."/>
            <person name="Cooper N."/>
            <person name="Cullis C."/>
            <person name="Jancsik S."/>
            <person name="Moore R."/>
            <person name="Mayo M."/>
            <person name="Wagner S."/>
            <person name="Holt R.A."/>
            <person name="Jones S.J.M."/>
            <person name="Marra M.A."/>
            <person name="Ritland C.E."/>
            <person name="Ritland K."/>
            <person name="Bohlmann J."/>
        </authorList>
    </citation>
    <scope>NUCLEOTIDE SEQUENCE</scope>
    <source>
        <tissue evidence="7">Bark</tissue>
    </source>
</reference>
<dbReference type="GO" id="GO:0005634">
    <property type="term" value="C:nucleus"/>
    <property type="evidence" value="ECO:0007669"/>
    <property type="project" value="TreeGrafter"/>
</dbReference>
<dbReference type="InterPro" id="IPR003593">
    <property type="entry name" value="AAA+_ATPase"/>
</dbReference>
<dbReference type="PRINTS" id="PR00830">
    <property type="entry name" value="ENDOLAPTASE"/>
</dbReference>
<sequence>MDQLLNMGFPQGLAAQALAATGGKSTIKATEWILNQRSESQTVQPMTSTNASRPQHQARVDRFFQGSCQRISSRDEIVNVLPSDHSKTIPTGTEGCDLLDSEYKIELGMESICEDQSKGGAQLYVEEKAGLSNLGGDCLGSANAMKSIPSLLPSRESPDAEPVLKRQKWEPRDSSNHTKPNIPFKFPYQSSQKAVAGSSARSSTAPLSERMRPLLVDEVVGQDHLLGKNCILRSLLECDRVPSIVFWGPPGTGKTTLARAIANSVSYRFSSVSAVTSGLKEVREVLEEAKRMKKMGQRTLFFVDEVHRFNKAQQDAFLPVVEDGSIVFIGATTENPSFEVNNALLSRCRVLTLNKLQPEHIRKLLERAVSDSDKGLMVSLKGFSAVKVEVEAIEFLSCASDGDARVALNVLEIAASAAVAHEKDQGSSQSTTSRSEVGIRNFSDKEDSGPGDHTVPFKKFEGGREMISYTPCKTRESLLEAMKKKDASYSQTVAACDGGGLGFSNVHKSFKEGAWITGGSVTDGITVTVTLNDVKEALQCKHLLYDRTGEEHYNIISALHKSMRGSDPDAALYWLARMLEGGENPLYIARRLVRFASEDVGLADPLALPQAVACYQACHFLGMPECNVNLAQCVAYLSLAPKSVAVYQGIVAAQRMVKEKGQNEPVPLHLRNAPTKLMKDIGYGKGYIYPPSHSSPTRQEYLPPSLAGYKFLNWPEENMSK</sequence>
<protein>
    <recommendedName>
        <fullName evidence="6">UBA domain-containing protein</fullName>
    </recommendedName>
</protein>
<dbReference type="InterPro" id="IPR032423">
    <property type="entry name" value="AAA_assoc_2"/>
</dbReference>
<dbReference type="Gene3D" id="3.40.50.300">
    <property type="entry name" value="P-loop containing nucleotide triphosphate hydrolases"/>
    <property type="match status" value="1"/>
</dbReference>
<keyword evidence="3" id="KW-0547">Nucleotide-binding</keyword>
<evidence type="ECO:0000256" key="5">
    <source>
        <dbReference type="SAM" id="MobiDB-lite"/>
    </source>
</evidence>
<dbReference type="Pfam" id="PF22562">
    <property type="entry name" value="UBA_7"/>
    <property type="match status" value="1"/>
</dbReference>
<dbReference type="FunFam" id="1.20.272.10:FF:000001">
    <property type="entry name" value="Putative AAA family ATPase"/>
    <property type="match status" value="1"/>
</dbReference>
<evidence type="ECO:0000256" key="3">
    <source>
        <dbReference type="ARBA" id="ARBA00022741"/>
    </source>
</evidence>
<dbReference type="OMA" id="RIILSQC"/>
<dbReference type="PANTHER" id="PTHR13779">
    <property type="entry name" value="WERNER HELICASE-INTERACTING PROTEIN 1 FAMILY MEMBER"/>
    <property type="match status" value="1"/>
</dbReference>
<evidence type="ECO:0000259" key="6">
    <source>
        <dbReference type="PROSITE" id="PS50030"/>
    </source>
</evidence>
<name>B8LS10_PICSI</name>
<organism evidence="7">
    <name type="scientific">Picea sitchensis</name>
    <name type="common">Sitka spruce</name>
    <name type="synonym">Pinus sitchensis</name>
    <dbReference type="NCBI Taxonomy" id="3332"/>
    <lineage>
        <taxon>Eukaryota</taxon>
        <taxon>Viridiplantae</taxon>
        <taxon>Streptophyta</taxon>
        <taxon>Embryophyta</taxon>
        <taxon>Tracheophyta</taxon>
        <taxon>Spermatophyta</taxon>
        <taxon>Pinopsida</taxon>
        <taxon>Pinidae</taxon>
        <taxon>Conifers I</taxon>
        <taxon>Pinales</taxon>
        <taxon>Pinaceae</taxon>
        <taxon>Picea</taxon>
    </lineage>
</organism>
<feature type="domain" description="UBA" evidence="6">
    <location>
        <begin position="1"/>
        <end position="36"/>
    </location>
</feature>
<dbReference type="SMART" id="SM00382">
    <property type="entry name" value="AAA"/>
    <property type="match status" value="1"/>
</dbReference>
<dbReference type="Pfam" id="PF00004">
    <property type="entry name" value="AAA"/>
    <property type="match status" value="1"/>
</dbReference>
<dbReference type="CDD" id="cd00009">
    <property type="entry name" value="AAA"/>
    <property type="match status" value="1"/>
</dbReference>
<dbReference type="GO" id="GO:0000731">
    <property type="term" value="P:DNA synthesis involved in DNA repair"/>
    <property type="evidence" value="ECO:0007669"/>
    <property type="project" value="TreeGrafter"/>
</dbReference>
<dbReference type="GO" id="GO:0008047">
    <property type="term" value="F:enzyme activator activity"/>
    <property type="evidence" value="ECO:0007669"/>
    <property type="project" value="TreeGrafter"/>
</dbReference>
<dbReference type="CDD" id="cd18139">
    <property type="entry name" value="HLD_clamp_RarA"/>
    <property type="match status" value="1"/>
</dbReference>
<dbReference type="SUPFAM" id="SSF46934">
    <property type="entry name" value="UBA-like"/>
    <property type="match status" value="1"/>
</dbReference>
<proteinExistence type="evidence at transcript level"/>
<dbReference type="GO" id="GO:0003677">
    <property type="term" value="F:DNA binding"/>
    <property type="evidence" value="ECO:0007669"/>
    <property type="project" value="InterPro"/>
</dbReference>
<dbReference type="SUPFAM" id="SSF52540">
    <property type="entry name" value="P-loop containing nucleoside triphosphate hydrolases"/>
    <property type="match status" value="1"/>
</dbReference>
<evidence type="ECO:0000256" key="2">
    <source>
        <dbReference type="ARBA" id="ARBA00022705"/>
    </source>
</evidence>
<comment type="similarity">
    <text evidence="1">Belongs to the AAA ATPase family. RarA/MGS1/WRNIP1 subfamily.</text>
</comment>
<dbReference type="PROSITE" id="PS50030">
    <property type="entry name" value="UBA"/>
    <property type="match status" value="1"/>
</dbReference>
<dbReference type="PANTHER" id="PTHR13779:SF7">
    <property type="entry name" value="ATPASE WRNIP1"/>
    <property type="match status" value="1"/>
</dbReference>
<dbReference type="Gene3D" id="1.20.272.10">
    <property type="match status" value="1"/>
</dbReference>
<dbReference type="InterPro" id="IPR015940">
    <property type="entry name" value="UBA"/>
</dbReference>
<feature type="compositionally biased region" description="Basic and acidic residues" evidence="5">
    <location>
        <begin position="156"/>
        <end position="176"/>
    </location>
</feature>
<dbReference type="GO" id="GO:0005524">
    <property type="term" value="F:ATP binding"/>
    <property type="evidence" value="ECO:0007669"/>
    <property type="project" value="UniProtKB-KW"/>
</dbReference>
<dbReference type="InterPro" id="IPR027417">
    <property type="entry name" value="P-loop_NTPase"/>
</dbReference>
<dbReference type="GO" id="GO:0017116">
    <property type="term" value="F:single-stranded DNA helicase activity"/>
    <property type="evidence" value="ECO:0007669"/>
    <property type="project" value="TreeGrafter"/>
</dbReference>
<dbReference type="InterPro" id="IPR021886">
    <property type="entry name" value="MgsA_C"/>
</dbReference>
<keyword evidence="4" id="KW-0067">ATP-binding</keyword>
<dbReference type="SUPFAM" id="SSF48019">
    <property type="entry name" value="post-AAA+ oligomerization domain-like"/>
    <property type="match status" value="1"/>
</dbReference>
<evidence type="ECO:0000256" key="1">
    <source>
        <dbReference type="ARBA" id="ARBA00008959"/>
    </source>
</evidence>
<dbReference type="Pfam" id="PF16193">
    <property type="entry name" value="AAA_assoc_2"/>
    <property type="match status" value="1"/>
</dbReference>
<dbReference type="EMBL" id="EF678712">
    <property type="protein sequence ID" value="ABR18440.1"/>
    <property type="molecule type" value="mRNA"/>
</dbReference>
<dbReference type="InterPro" id="IPR008921">
    <property type="entry name" value="DNA_pol3_clamp-load_cplx_C"/>
</dbReference>
<dbReference type="FunFam" id="3.40.50.300:FF:000137">
    <property type="entry name" value="Replication-associated recombination protein A"/>
    <property type="match status" value="1"/>
</dbReference>
<evidence type="ECO:0000313" key="7">
    <source>
        <dbReference type="EMBL" id="ABR18440.1"/>
    </source>
</evidence>
<dbReference type="Gene3D" id="1.10.3710.10">
    <property type="entry name" value="DNA polymerase III clamp loader subunits, C-terminal domain"/>
    <property type="match status" value="1"/>
</dbReference>
<feature type="region of interest" description="Disordered" evidence="5">
    <location>
        <begin position="150"/>
        <end position="185"/>
    </location>
</feature>
<dbReference type="AlphaFoldDB" id="B8LS10"/>
<accession>B8LS10</accession>
<feature type="compositionally biased region" description="Polar residues" evidence="5">
    <location>
        <begin position="426"/>
        <end position="435"/>
    </location>
</feature>
<dbReference type="FunFam" id="1.10.8.60:FF:000195">
    <property type="entry name" value="AAA-type ATPase family protein"/>
    <property type="match status" value="1"/>
</dbReference>
<feature type="region of interest" description="Disordered" evidence="5">
    <location>
        <begin position="422"/>
        <end position="458"/>
    </location>
</feature>
<dbReference type="Pfam" id="PF12002">
    <property type="entry name" value="MgsA_C"/>
    <property type="match status" value="1"/>
</dbReference>
<keyword evidence="2" id="KW-0235">DNA replication</keyword>
<dbReference type="InterPro" id="IPR051314">
    <property type="entry name" value="AAA_ATPase_RarA/MGS1/WRNIP1"/>
</dbReference>
<dbReference type="Gene3D" id="1.10.8.10">
    <property type="entry name" value="DNA helicase RuvA subunit, C-terminal domain"/>
    <property type="match status" value="1"/>
</dbReference>
<dbReference type="GO" id="GO:0016887">
    <property type="term" value="F:ATP hydrolysis activity"/>
    <property type="evidence" value="ECO:0007669"/>
    <property type="project" value="InterPro"/>
</dbReference>
<dbReference type="InterPro" id="IPR003959">
    <property type="entry name" value="ATPase_AAA_core"/>
</dbReference>
<dbReference type="InterPro" id="IPR009060">
    <property type="entry name" value="UBA-like_sf"/>
</dbReference>